<evidence type="ECO:0008006" key="4">
    <source>
        <dbReference type="Google" id="ProtNLM"/>
    </source>
</evidence>
<evidence type="ECO:0000313" key="3">
    <source>
        <dbReference type="Proteomes" id="UP000436006"/>
    </source>
</evidence>
<keyword evidence="1" id="KW-0732">Signal</keyword>
<dbReference type="EMBL" id="WPIN01000002">
    <property type="protein sequence ID" value="MVM29616.1"/>
    <property type="molecule type" value="Genomic_DNA"/>
</dbReference>
<feature type="chain" id="PRO_5029785114" description="DUF3365 domain-containing protein" evidence="1">
    <location>
        <begin position="29"/>
        <end position="207"/>
    </location>
</feature>
<feature type="signal peptide" evidence="1">
    <location>
        <begin position="1"/>
        <end position="28"/>
    </location>
</feature>
<evidence type="ECO:0000313" key="2">
    <source>
        <dbReference type="EMBL" id="MVM29616.1"/>
    </source>
</evidence>
<dbReference type="PROSITE" id="PS51257">
    <property type="entry name" value="PROKAR_LIPOPROTEIN"/>
    <property type="match status" value="1"/>
</dbReference>
<sequence>MTKRNRIKFLFMIRPLLLSFLLTSSLIACNPERVHYTNELKAEMADSKIKRITNADIIETVDELGGKISTVMEKELTVQLQKTTNPVERAKLCRLKNLPRAKAIAERYDVDIRLLGEPDIQNMTLNIKERDILDAYLYSVKQKQSPISNIQKINDTLLVYNSVVPGNSPICRACFGNQETPFAVWHLGFQKREVVRRMNSSVKKKKS</sequence>
<organism evidence="2 3">
    <name type="scientific">Spirosoma arboris</name>
    <dbReference type="NCBI Taxonomy" id="2682092"/>
    <lineage>
        <taxon>Bacteria</taxon>
        <taxon>Pseudomonadati</taxon>
        <taxon>Bacteroidota</taxon>
        <taxon>Cytophagia</taxon>
        <taxon>Cytophagales</taxon>
        <taxon>Cytophagaceae</taxon>
        <taxon>Spirosoma</taxon>
    </lineage>
</organism>
<gene>
    <name evidence="2" type="ORF">GO755_06195</name>
</gene>
<name>A0A7K1S7R1_9BACT</name>
<evidence type="ECO:0000256" key="1">
    <source>
        <dbReference type="SAM" id="SignalP"/>
    </source>
</evidence>
<comment type="caution">
    <text evidence="2">The sequence shown here is derived from an EMBL/GenBank/DDBJ whole genome shotgun (WGS) entry which is preliminary data.</text>
</comment>
<dbReference type="AlphaFoldDB" id="A0A7K1S7R1"/>
<dbReference type="Proteomes" id="UP000436006">
    <property type="component" value="Unassembled WGS sequence"/>
</dbReference>
<accession>A0A7K1S7R1</accession>
<proteinExistence type="predicted"/>
<reference evidence="2 3" key="1">
    <citation type="submission" date="2019-12" db="EMBL/GenBank/DDBJ databases">
        <title>Spirosoma sp. HMF4905 genome sequencing and assembly.</title>
        <authorList>
            <person name="Kang H."/>
            <person name="Cha I."/>
            <person name="Kim H."/>
            <person name="Joh K."/>
        </authorList>
    </citation>
    <scope>NUCLEOTIDE SEQUENCE [LARGE SCALE GENOMIC DNA]</scope>
    <source>
        <strain evidence="2 3">HMF4905</strain>
    </source>
</reference>
<protein>
    <recommendedName>
        <fullName evidence="4">DUF3365 domain-containing protein</fullName>
    </recommendedName>
</protein>
<keyword evidence="3" id="KW-1185">Reference proteome</keyword>